<dbReference type="AlphaFoldDB" id="A0A099WFQ8"/>
<organism evidence="1 2">
    <name type="scientific">Listeria booriae</name>
    <dbReference type="NCBI Taxonomy" id="1552123"/>
    <lineage>
        <taxon>Bacteria</taxon>
        <taxon>Bacillati</taxon>
        <taxon>Bacillota</taxon>
        <taxon>Bacilli</taxon>
        <taxon>Bacillales</taxon>
        <taxon>Listeriaceae</taxon>
        <taxon>Listeria</taxon>
    </lineage>
</organism>
<dbReference type="PANTHER" id="PTHR34473:SF2">
    <property type="entry name" value="UPF0699 TRANSMEMBRANE PROTEIN YDBT"/>
    <property type="match status" value="1"/>
</dbReference>
<sequence length="493" mass="56725">MYEDRRLHPIALIKELIVSVRQSIIPIAVVIFTLFRNFSGKGILSWWMYPLLVIALIILLLAPALIKYFTYRYRMDDKGIRVKYGLFFKKNIFIPYERIQTVQQKQWFFYMPFHVVQILIETAGGGKAEADLSAVPASVAQELKDLRAGKIAELVEEDAPRQEAVDAIAEVKDEEKPLFTFGLETKELLLMAVTSGGVFGAFLIILAFGQQFRDLIPDDFVEEQFQTLIRFGVVILIIIAVLVILVLWGISIVTTLFKYFQFKLMRFEDHLVVEKGLLQRQHTSISLERIQSIKFIESPLRQMLKLATVRVVTAGSSGDEKDSGDIVILPIVKKAKALEVLPQILEGYTFPMEQLERVPKSSLRRFFFINTFWTIPVILIVSILFFPWGLFSLLLLPLLGWRAIAEYRATGFYATDTELVLQGRPFIARRTDFMLKQRVQSAKRSQSIWMRKGNVAHFSVLLKSGQTHLESSVRYMESADANRLYHWYQPSKR</sequence>
<gene>
    <name evidence="1" type="ORF">EP57_01010</name>
</gene>
<dbReference type="InterPro" id="IPR014529">
    <property type="entry name" value="UCP026631"/>
</dbReference>
<proteinExistence type="predicted"/>
<dbReference type="STRING" id="1552123.EP57_01010"/>
<dbReference type="GeneID" id="58716026"/>
<keyword evidence="2" id="KW-1185">Reference proteome</keyword>
<dbReference type="EMBL" id="JNFA01000002">
    <property type="protein sequence ID" value="KGL44569.1"/>
    <property type="molecule type" value="Genomic_DNA"/>
</dbReference>
<dbReference type="PANTHER" id="PTHR34473">
    <property type="entry name" value="UPF0699 TRANSMEMBRANE PROTEIN YDBS"/>
    <property type="match status" value="1"/>
</dbReference>
<dbReference type="Proteomes" id="UP000029844">
    <property type="component" value="Unassembled WGS sequence"/>
</dbReference>
<dbReference type="eggNOG" id="COG3428">
    <property type="taxonomic scope" value="Bacteria"/>
</dbReference>
<reference evidence="1 2" key="1">
    <citation type="submission" date="2014-05" db="EMBL/GenBank/DDBJ databases">
        <title>Novel Listeriaceae from food processing environments.</title>
        <authorList>
            <person name="den Bakker H.C."/>
        </authorList>
    </citation>
    <scope>NUCLEOTIDE SEQUENCE [LARGE SCALE GENOMIC DNA]</scope>
    <source>
        <strain evidence="1 2">FSL A5-0281</strain>
    </source>
</reference>
<dbReference type="OrthoDB" id="2195155at2"/>
<protein>
    <submittedName>
        <fullName evidence="1">Membrane protein</fullName>
    </submittedName>
</protein>
<dbReference type="Pfam" id="PF03703">
    <property type="entry name" value="bPH_2"/>
    <property type="match status" value="3"/>
</dbReference>
<comment type="caution">
    <text evidence="1">The sequence shown here is derived from an EMBL/GenBank/DDBJ whole genome shotgun (WGS) entry which is preliminary data.</text>
</comment>
<evidence type="ECO:0000313" key="1">
    <source>
        <dbReference type="EMBL" id="KGL44569.1"/>
    </source>
</evidence>
<evidence type="ECO:0000313" key="2">
    <source>
        <dbReference type="Proteomes" id="UP000029844"/>
    </source>
</evidence>
<dbReference type="InterPro" id="IPR005182">
    <property type="entry name" value="YdbS-like_PH"/>
</dbReference>
<dbReference type="RefSeq" id="WP_036083328.1">
    <property type="nucleotide sequence ID" value="NZ_CBCSHQ010000008.1"/>
</dbReference>
<accession>A0A099WFQ8</accession>
<dbReference type="PIRSF" id="PIRSF026631">
    <property type="entry name" value="UCP026631"/>
    <property type="match status" value="1"/>
</dbReference>
<name>A0A099WFQ8_9LIST</name>